<keyword evidence="2" id="KW-1185">Reference proteome</keyword>
<evidence type="ECO:0000313" key="2">
    <source>
        <dbReference type="Proteomes" id="UP001260715"/>
    </source>
</evidence>
<name>A0ABU1PFY5_9BURK</name>
<protein>
    <submittedName>
        <fullName evidence="1">Uncharacterized protein</fullName>
    </submittedName>
</protein>
<reference evidence="1 2" key="1">
    <citation type="submission" date="2023-07" db="EMBL/GenBank/DDBJ databases">
        <title>Sorghum-associated microbial communities from plants grown in Nebraska, USA.</title>
        <authorList>
            <person name="Schachtman D."/>
        </authorList>
    </citation>
    <scope>NUCLEOTIDE SEQUENCE [LARGE SCALE GENOMIC DNA]</scope>
    <source>
        <strain evidence="1 2">596</strain>
    </source>
</reference>
<dbReference type="EMBL" id="JAVDSJ010000004">
    <property type="protein sequence ID" value="MDR6584856.1"/>
    <property type="molecule type" value="Genomic_DNA"/>
</dbReference>
<dbReference type="Proteomes" id="UP001260715">
    <property type="component" value="Unassembled WGS sequence"/>
</dbReference>
<evidence type="ECO:0000313" key="1">
    <source>
        <dbReference type="EMBL" id="MDR6584856.1"/>
    </source>
</evidence>
<organism evidence="1 2">
    <name type="scientific">Herbaspirillum frisingense</name>
    <dbReference type="NCBI Taxonomy" id="92645"/>
    <lineage>
        <taxon>Bacteria</taxon>
        <taxon>Pseudomonadati</taxon>
        <taxon>Pseudomonadota</taxon>
        <taxon>Betaproteobacteria</taxon>
        <taxon>Burkholderiales</taxon>
        <taxon>Oxalobacteraceae</taxon>
        <taxon>Herbaspirillum</taxon>
    </lineage>
</organism>
<proteinExistence type="predicted"/>
<sequence>MQDQLPQATPPLLRELATRSADISQNCNCRAVDTSGWISLPLSLPETQLADVATLIIDPYAEPTFTEYHPEGTRYDSPTAPIAPAWYPYNRCNVARCTQCGRHYLRYMEAGGYFVDRRIRALENPALVVDPA</sequence>
<dbReference type="RefSeq" id="WP_102661595.1">
    <property type="nucleotide sequence ID" value="NZ_JAVDSJ010000004.1"/>
</dbReference>
<comment type="caution">
    <text evidence="1">The sequence shown here is derived from an EMBL/GenBank/DDBJ whole genome shotgun (WGS) entry which is preliminary data.</text>
</comment>
<gene>
    <name evidence="1" type="ORF">J2W50_003072</name>
</gene>
<accession>A0ABU1PFY5</accession>